<dbReference type="InterPro" id="IPR037069">
    <property type="entry name" value="AcylCoA_DH/ox_N_sf"/>
</dbReference>
<sequence length="391" mass="42862">MAAQFDFDTTRLPSPFMNDSHHHWRAELRKFVEKEMMPYADEWDEAGGFPEELYKKASEFGLLRMGYPEQYGGISEGLDRFHGIVTSEELARLGAGGVTASLMVHGIGLPPIMAIGSDEMKERIAPPVLNGDKRISLAITEPGAGSDVANISTKAVRDGDHYIVNGSKMFITGGMRAHHFTTAVRTGGEGMRGISLLLIDADAPGVTRTPLKKMGWWASDTAAIYFDDVKVPASNLIGEENQGFIGIVNNFNGERLGMAAGAMGSARVCLEEAVNWAQERKTFGKRLGDHQVIRHKIAEMVRQINATQAYLEICAWRVQNGETPVADLAMLKVQATLTLEFCAREAMQILGGSGYMRGNRVERIYREVRVNAIGGGSEEIMRDLAARQLGI</sequence>
<dbReference type="eggNOG" id="COG1960">
    <property type="taxonomic scope" value="Bacteria"/>
</dbReference>
<protein>
    <submittedName>
        <fullName evidence="10">Acyl-CoA dehydrogenase</fullName>
    </submittedName>
</protein>
<dbReference type="FunFam" id="2.40.110.10:FF:000002">
    <property type="entry name" value="Acyl-CoA dehydrogenase fadE12"/>
    <property type="match status" value="1"/>
</dbReference>
<keyword evidence="4 6" id="KW-0274">FAD</keyword>
<evidence type="ECO:0000259" key="7">
    <source>
        <dbReference type="Pfam" id="PF00441"/>
    </source>
</evidence>
<dbReference type="Pfam" id="PF00441">
    <property type="entry name" value="Acyl-CoA_dh_1"/>
    <property type="match status" value="1"/>
</dbReference>
<dbReference type="PANTHER" id="PTHR48083:SF28">
    <property type="entry name" value="ACYL-COA DEHYDROGENASE FAMILY PROTEIN (AFU_ORTHOLOGUE AFUA_6G10880)-RELATED"/>
    <property type="match status" value="1"/>
</dbReference>
<gene>
    <name evidence="10" type="ORF">M2A_2112</name>
</gene>
<dbReference type="InterPro" id="IPR013786">
    <property type="entry name" value="AcylCoA_DH/ox_N"/>
</dbReference>
<comment type="similarity">
    <text evidence="2 6">Belongs to the acyl-CoA dehydrogenase family.</text>
</comment>
<dbReference type="RefSeq" id="WP_045446929.1">
    <property type="nucleotide sequence ID" value="NZ_BBIO01000010.1"/>
</dbReference>
<dbReference type="SUPFAM" id="SSF47203">
    <property type="entry name" value="Acyl-CoA dehydrogenase C-terminal domain-like"/>
    <property type="match status" value="1"/>
</dbReference>
<dbReference type="GO" id="GO:0005737">
    <property type="term" value="C:cytoplasm"/>
    <property type="evidence" value="ECO:0007669"/>
    <property type="project" value="TreeGrafter"/>
</dbReference>
<dbReference type="Pfam" id="PF02771">
    <property type="entry name" value="Acyl-CoA_dh_N"/>
    <property type="match status" value="1"/>
</dbReference>
<organism evidence="10 11">
    <name type="scientific">Tepidicaulis marinus</name>
    <dbReference type="NCBI Taxonomy" id="1333998"/>
    <lineage>
        <taxon>Bacteria</taxon>
        <taxon>Pseudomonadati</taxon>
        <taxon>Pseudomonadota</taxon>
        <taxon>Alphaproteobacteria</taxon>
        <taxon>Hyphomicrobiales</taxon>
        <taxon>Parvibaculaceae</taxon>
        <taxon>Tepidicaulis</taxon>
    </lineage>
</organism>
<evidence type="ECO:0000313" key="10">
    <source>
        <dbReference type="EMBL" id="GAK45613.1"/>
    </source>
</evidence>
<proteinExistence type="inferred from homology"/>
<dbReference type="InterPro" id="IPR036250">
    <property type="entry name" value="AcylCo_DH-like_C"/>
</dbReference>
<dbReference type="Gene3D" id="2.40.110.10">
    <property type="entry name" value="Butyryl-CoA Dehydrogenase, subunit A, domain 2"/>
    <property type="match status" value="1"/>
</dbReference>
<dbReference type="GO" id="GO:0050660">
    <property type="term" value="F:flavin adenine dinucleotide binding"/>
    <property type="evidence" value="ECO:0007669"/>
    <property type="project" value="InterPro"/>
</dbReference>
<dbReference type="InterPro" id="IPR009100">
    <property type="entry name" value="AcylCoA_DH/oxidase_NM_dom_sf"/>
</dbReference>
<name>A0A081BC45_9HYPH</name>
<evidence type="ECO:0000256" key="2">
    <source>
        <dbReference type="ARBA" id="ARBA00009347"/>
    </source>
</evidence>
<dbReference type="PIRSF" id="PIRSF016578">
    <property type="entry name" value="HsaA"/>
    <property type="match status" value="1"/>
</dbReference>
<dbReference type="Pfam" id="PF02770">
    <property type="entry name" value="Acyl-CoA_dh_M"/>
    <property type="match status" value="1"/>
</dbReference>
<dbReference type="Gene3D" id="1.10.540.10">
    <property type="entry name" value="Acyl-CoA dehydrogenase/oxidase, N-terminal domain"/>
    <property type="match status" value="1"/>
</dbReference>
<evidence type="ECO:0000256" key="4">
    <source>
        <dbReference type="ARBA" id="ARBA00022827"/>
    </source>
</evidence>
<feature type="domain" description="Acyl-CoA oxidase/dehydrogenase middle" evidence="8">
    <location>
        <begin position="137"/>
        <end position="229"/>
    </location>
</feature>
<evidence type="ECO:0000259" key="9">
    <source>
        <dbReference type="Pfam" id="PF02771"/>
    </source>
</evidence>
<dbReference type="STRING" id="1333998.M2A_2112"/>
<accession>A0A081BC45</accession>
<evidence type="ECO:0000256" key="3">
    <source>
        <dbReference type="ARBA" id="ARBA00022630"/>
    </source>
</evidence>
<comment type="caution">
    <text evidence="10">The sequence shown here is derived from an EMBL/GenBank/DDBJ whole genome shotgun (WGS) entry which is preliminary data.</text>
</comment>
<dbReference type="GO" id="GO:0033539">
    <property type="term" value="P:fatty acid beta-oxidation using acyl-CoA dehydrogenase"/>
    <property type="evidence" value="ECO:0007669"/>
    <property type="project" value="TreeGrafter"/>
</dbReference>
<dbReference type="GO" id="GO:0003995">
    <property type="term" value="F:acyl-CoA dehydrogenase activity"/>
    <property type="evidence" value="ECO:0007669"/>
    <property type="project" value="TreeGrafter"/>
</dbReference>
<dbReference type="InterPro" id="IPR006091">
    <property type="entry name" value="Acyl-CoA_Oxase/DH_mid-dom"/>
</dbReference>
<keyword evidence="3 6" id="KW-0285">Flavoprotein</keyword>
<dbReference type="Proteomes" id="UP000028702">
    <property type="component" value="Unassembled WGS sequence"/>
</dbReference>
<keyword evidence="5 6" id="KW-0560">Oxidoreductase</keyword>
<comment type="cofactor">
    <cofactor evidence="1 6">
        <name>FAD</name>
        <dbReference type="ChEBI" id="CHEBI:57692"/>
    </cofactor>
</comment>
<dbReference type="Gene3D" id="1.20.140.10">
    <property type="entry name" value="Butyryl-CoA Dehydrogenase, subunit A, domain 3"/>
    <property type="match status" value="1"/>
</dbReference>
<evidence type="ECO:0000313" key="11">
    <source>
        <dbReference type="Proteomes" id="UP000028702"/>
    </source>
</evidence>
<dbReference type="InterPro" id="IPR050741">
    <property type="entry name" value="Acyl-CoA_dehydrogenase"/>
</dbReference>
<evidence type="ECO:0000256" key="6">
    <source>
        <dbReference type="RuleBase" id="RU362125"/>
    </source>
</evidence>
<evidence type="ECO:0000256" key="1">
    <source>
        <dbReference type="ARBA" id="ARBA00001974"/>
    </source>
</evidence>
<dbReference type="PANTHER" id="PTHR48083">
    <property type="entry name" value="MEDIUM-CHAIN SPECIFIC ACYL-COA DEHYDROGENASE, MITOCHONDRIAL-RELATED"/>
    <property type="match status" value="1"/>
</dbReference>
<evidence type="ECO:0000256" key="5">
    <source>
        <dbReference type="ARBA" id="ARBA00023002"/>
    </source>
</evidence>
<evidence type="ECO:0000259" key="8">
    <source>
        <dbReference type="Pfam" id="PF02770"/>
    </source>
</evidence>
<feature type="domain" description="Acyl-CoA dehydrogenase/oxidase N-terminal" evidence="9">
    <location>
        <begin position="19"/>
        <end position="132"/>
    </location>
</feature>
<dbReference type="AlphaFoldDB" id="A0A081BC45"/>
<keyword evidence="11" id="KW-1185">Reference proteome</keyword>
<dbReference type="FunFam" id="1.20.140.10:FF:000001">
    <property type="entry name" value="Acyl-CoA dehydrogenase"/>
    <property type="match status" value="1"/>
</dbReference>
<dbReference type="EMBL" id="BBIO01000010">
    <property type="protein sequence ID" value="GAK45613.1"/>
    <property type="molecule type" value="Genomic_DNA"/>
</dbReference>
<feature type="domain" description="Acyl-CoA dehydrogenase/oxidase C-terminal" evidence="7">
    <location>
        <begin position="241"/>
        <end position="389"/>
    </location>
</feature>
<dbReference type="InterPro" id="IPR046373">
    <property type="entry name" value="Acyl-CoA_Oxase/DH_mid-dom_sf"/>
</dbReference>
<dbReference type="SUPFAM" id="SSF56645">
    <property type="entry name" value="Acyl-CoA dehydrogenase NM domain-like"/>
    <property type="match status" value="1"/>
</dbReference>
<reference evidence="10 11" key="1">
    <citation type="submission" date="2014-07" db="EMBL/GenBank/DDBJ databases">
        <title>Tepidicaulis marinum gen. nov., sp. nov., a novel marine bacterium denitrifying nitrate to nitrous oxide strictly under microaerobic conditions.</title>
        <authorList>
            <person name="Takeuchi M."/>
            <person name="Yamagishi T."/>
            <person name="Kamagata Y."/>
            <person name="Oshima K."/>
            <person name="Hattori M."/>
            <person name="Katayama T."/>
            <person name="Hanada S."/>
            <person name="Tamaki H."/>
            <person name="Marumo K."/>
            <person name="Maeda H."/>
            <person name="Nedachi M."/>
            <person name="Iwasaki W."/>
            <person name="Suwa Y."/>
            <person name="Sakata S."/>
        </authorList>
    </citation>
    <scope>NUCLEOTIDE SEQUENCE [LARGE SCALE GENOMIC DNA]</scope>
    <source>
        <strain evidence="10 11">MA2</strain>
    </source>
</reference>
<dbReference type="InterPro" id="IPR009075">
    <property type="entry name" value="AcylCo_DH/oxidase_C"/>
</dbReference>